<dbReference type="PROSITE" id="PS51782">
    <property type="entry name" value="LYSM"/>
    <property type="match status" value="1"/>
</dbReference>
<dbReference type="CDD" id="cd06548">
    <property type="entry name" value="GH18_chitinase"/>
    <property type="match status" value="1"/>
</dbReference>
<keyword evidence="10" id="KW-0119">Carbohydrate metabolism</keyword>
<dbReference type="Gene3D" id="3.10.50.10">
    <property type="match status" value="1"/>
</dbReference>
<dbReference type="InterPro" id="IPR001223">
    <property type="entry name" value="Glyco_hydro18_cat"/>
</dbReference>
<feature type="domain" description="LysM" evidence="17">
    <location>
        <begin position="2"/>
        <end position="47"/>
    </location>
</feature>
<evidence type="ECO:0000256" key="8">
    <source>
        <dbReference type="ARBA" id="ARBA00023024"/>
    </source>
</evidence>
<dbReference type="CDD" id="cd00118">
    <property type="entry name" value="LysM"/>
    <property type="match status" value="1"/>
</dbReference>
<evidence type="ECO:0000256" key="4">
    <source>
        <dbReference type="ARBA" id="ARBA00012729"/>
    </source>
</evidence>
<dbReference type="SUPFAM" id="SSF54106">
    <property type="entry name" value="LysM domain"/>
    <property type="match status" value="1"/>
</dbReference>
<keyword evidence="11 15" id="KW-0326">Glycosidase</keyword>
<keyword evidence="9" id="KW-0325">Glycoprotein</keyword>
<evidence type="ECO:0000256" key="12">
    <source>
        <dbReference type="ARBA" id="ARBA00023326"/>
    </source>
</evidence>
<evidence type="ECO:0000256" key="13">
    <source>
        <dbReference type="ARBA" id="ARBA00072353"/>
    </source>
</evidence>
<dbReference type="InterPro" id="IPR001579">
    <property type="entry name" value="Glyco_hydro_18_chit_AS"/>
</dbReference>
<gene>
    <name evidence="19" type="ORF">I7I51_08473</name>
</gene>
<keyword evidence="5" id="KW-0964">Secreted</keyword>
<protein>
    <recommendedName>
        <fullName evidence="13">Endochitinase 1</fullName>
        <ecNumber evidence="4">3.2.1.14</ecNumber>
    </recommendedName>
    <alternativeName>
        <fullName evidence="14">Complement-fixation antigen</fullName>
    </alternativeName>
</protein>
<feature type="domain" description="GH18" evidence="18">
    <location>
        <begin position="98"/>
        <end position="464"/>
    </location>
</feature>
<dbReference type="InterPro" id="IPR017853">
    <property type="entry name" value="GH"/>
</dbReference>
<dbReference type="OrthoDB" id="76388at2759"/>
<comment type="subcellular location">
    <subcellularLocation>
        <location evidence="2">Secreted</location>
    </subcellularLocation>
</comment>
<reference evidence="19" key="1">
    <citation type="submission" date="2021-01" db="EMBL/GenBank/DDBJ databases">
        <title>Chromosome-level genome assembly of a human fungal pathogen reveals clustering of transcriptionally co-regulated genes.</title>
        <authorList>
            <person name="Voorhies M."/>
            <person name="Cohen S."/>
            <person name="Shea T.P."/>
            <person name="Petrus S."/>
            <person name="Munoz J.F."/>
            <person name="Poplawski S."/>
            <person name="Goldman W.E."/>
            <person name="Michael T."/>
            <person name="Cuomo C.A."/>
            <person name="Sil A."/>
            <person name="Beyhan S."/>
        </authorList>
    </citation>
    <scope>NUCLEOTIDE SEQUENCE</scope>
    <source>
        <strain evidence="19">WU24</strain>
    </source>
</reference>
<keyword evidence="12" id="KW-0624">Polysaccharide degradation</keyword>
<dbReference type="SMART" id="SM00257">
    <property type="entry name" value="LysM"/>
    <property type="match status" value="1"/>
</dbReference>
<evidence type="ECO:0000256" key="6">
    <source>
        <dbReference type="ARBA" id="ARBA00022669"/>
    </source>
</evidence>
<evidence type="ECO:0000256" key="2">
    <source>
        <dbReference type="ARBA" id="ARBA00004613"/>
    </source>
</evidence>
<dbReference type="SUPFAM" id="SSF54556">
    <property type="entry name" value="Chitinase insertion domain"/>
    <property type="match status" value="1"/>
</dbReference>
<dbReference type="EC" id="3.2.1.14" evidence="4"/>
<dbReference type="GO" id="GO:0005576">
    <property type="term" value="C:extracellular region"/>
    <property type="evidence" value="ECO:0007669"/>
    <property type="project" value="UniProtKB-SubCell"/>
</dbReference>
<evidence type="ECO:0000313" key="19">
    <source>
        <dbReference type="EMBL" id="QSS59041.1"/>
    </source>
</evidence>
<dbReference type="GO" id="GO:0006032">
    <property type="term" value="P:chitin catabolic process"/>
    <property type="evidence" value="ECO:0007669"/>
    <property type="project" value="UniProtKB-KW"/>
</dbReference>
<comment type="similarity">
    <text evidence="3">Belongs to the glycosyl hydrolase 18 family. Chitinase class V subfamily.</text>
</comment>
<evidence type="ECO:0000256" key="10">
    <source>
        <dbReference type="ARBA" id="ARBA00023277"/>
    </source>
</evidence>
<dbReference type="Gene3D" id="3.20.20.80">
    <property type="entry name" value="Glycosidases"/>
    <property type="match status" value="1"/>
</dbReference>
<dbReference type="GO" id="GO:0008061">
    <property type="term" value="F:chitin binding"/>
    <property type="evidence" value="ECO:0007669"/>
    <property type="project" value="UniProtKB-KW"/>
</dbReference>
<evidence type="ECO:0000256" key="1">
    <source>
        <dbReference type="ARBA" id="ARBA00000822"/>
    </source>
</evidence>
<evidence type="ECO:0000256" key="9">
    <source>
        <dbReference type="ARBA" id="ARBA00023180"/>
    </source>
</evidence>
<dbReference type="GO" id="GO:0008843">
    <property type="term" value="F:endochitinase activity"/>
    <property type="evidence" value="ECO:0007669"/>
    <property type="project" value="UniProtKB-EC"/>
</dbReference>
<organism evidence="19 20">
    <name type="scientific">Ajellomyces capsulatus</name>
    <name type="common">Darling's disease fungus</name>
    <name type="synonym">Histoplasma capsulatum</name>
    <dbReference type="NCBI Taxonomy" id="5037"/>
    <lineage>
        <taxon>Eukaryota</taxon>
        <taxon>Fungi</taxon>
        <taxon>Dikarya</taxon>
        <taxon>Ascomycota</taxon>
        <taxon>Pezizomycotina</taxon>
        <taxon>Eurotiomycetes</taxon>
        <taxon>Eurotiomycetidae</taxon>
        <taxon>Onygenales</taxon>
        <taxon>Ajellomycetaceae</taxon>
        <taxon>Histoplasma</taxon>
    </lineage>
</organism>
<dbReference type="SMART" id="SM00636">
    <property type="entry name" value="Glyco_18"/>
    <property type="match status" value="1"/>
</dbReference>
<dbReference type="AlphaFoldDB" id="A0A8A1LZ69"/>
<proteinExistence type="inferred from homology"/>
<evidence type="ECO:0000256" key="3">
    <source>
        <dbReference type="ARBA" id="ARBA00008682"/>
    </source>
</evidence>
<feature type="compositionally biased region" description="Pro residues" evidence="16">
    <location>
        <begin position="74"/>
        <end position="90"/>
    </location>
</feature>
<name>A0A8A1LZ69_AJECA</name>
<dbReference type="InterPro" id="IPR018392">
    <property type="entry name" value="LysM"/>
</dbReference>
<evidence type="ECO:0000256" key="7">
    <source>
        <dbReference type="ARBA" id="ARBA00022801"/>
    </source>
</evidence>
<dbReference type="Pfam" id="PF00704">
    <property type="entry name" value="Glyco_hydro_18"/>
    <property type="match status" value="1"/>
</dbReference>
<dbReference type="InterPro" id="IPR036779">
    <property type="entry name" value="LysM_dom_sf"/>
</dbReference>
<dbReference type="Gene3D" id="3.10.350.10">
    <property type="entry name" value="LysM domain"/>
    <property type="match status" value="1"/>
</dbReference>
<keyword evidence="7 15" id="KW-0378">Hydrolase</keyword>
<dbReference type="InterPro" id="IPR011583">
    <property type="entry name" value="Chitinase_II/V-like_cat"/>
</dbReference>
<dbReference type="SUPFAM" id="SSF51445">
    <property type="entry name" value="(Trans)glycosidases"/>
    <property type="match status" value="1"/>
</dbReference>
<dbReference type="InterPro" id="IPR029070">
    <property type="entry name" value="Chitinase_insertion_sf"/>
</dbReference>
<dbReference type="Proteomes" id="UP000663671">
    <property type="component" value="Chromosome 2"/>
</dbReference>
<dbReference type="VEuPathDB" id="FungiDB:I7I51_08473"/>
<dbReference type="PROSITE" id="PS51910">
    <property type="entry name" value="GH18_2"/>
    <property type="match status" value="1"/>
</dbReference>
<dbReference type="Pfam" id="PF01476">
    <property type="entry name" value="LysM"/>
    <property type="match status" value="1"/>
</dbReference>
<keyword evidence="8" id="KW-0146">Chitin degradation</keyword>
<dbReference type="EMBL" id="CP069109">
    <property type="protein sequence ID" value="QSS59041.1"/>
    <property type="molecule type" value="Genomic_DNA"/>
</dbReference>
<evidence type="ECO:0000259" key="17">
    <source>
        <dbReference type="PROSITE" id="PS51782"/>
    </source>
</evidence>
<dbReference type="InterPro" id="IPR050314">
    <property type="entry name" value="Glycosyl_Hydrlase_18"/>
</dbReference>
<dbReference type="PANTHER" id="PTHR11177:SF365">
    <property type="entry name" value="ENDOCHITINASE B"/>
    <property type="match status" value="1"/>
</dbReference>
<evidence type="ECO:0000256" key="16">
    <source>
        <dbReference type="SAM" id="MobiDB-lite"/>
    </source>
</evidence>
<keyword evidence="6" id="KW-0147">Chitin-binding</keyword>
<dbReference type="PROSITE" id="PS01095">
    <property type="entry name" value="GH18_1"/>
    <property type="match status" value="1"/>
</dbReference>
<evidence type="ECO:0000256" key="14">
    <source>
        <dbReference type="ARBA" id="ARBA00080375"/>
    </source>
</evidence>
<comment type="catalytic activity">
    <reaction evidence="1">
        <text>Random endo-hydrolysis of N-acetyl-beta-D-glucosaminide (1-&gt;4)-beta-linkages in chitin and chitodextrins.</text>
        <dbReference type="EC" id="3.2.1.14"/>
    </reaction>
</comment>
<evidence type="ECO:0000256" key="15">
    <source>
        <dbReference type="RuleBase" id="RU000489"/>
    </source>
</evidence>
<dbReference type="GO" id="GO:0000272">
    <property type="term" value="P:polysaccharide catabolic process"/>
    <property type="evidence" value="ECO:0007669"/>
    <property type="project" value="UniProtKB-KW"/>
</dbReference>
<evidence type="ECO:0000256" key="5">
    <source>
        <dbReference type="ARBA" id="ARBA00022525"/>
    </source>
</evidence>
<evidence type="ECO:0000259" key="18">
    <source>
        <dbReference type="PROSITE" id="PS51910"/>
    </source>
</evidence>
<feature type="region of interest" description="Disordered" evidence="16">
    <location>
        <begin position="48"/>
        <end position="91"/>
    </location>
</feature>
<evidence type="ECO:0000256" key="11">
    <source>
        <dbReference type="ARBA" id="ARBA00023295"/>
    </source>
</evidence>
<dbReference type="FunFam" id="3.20.20.80:FF:000095">
    <property type="entry name" value="Endochitinase B1"/>
    <property type="match status" value="1"/>
</dbReference>
<sequence>MSTYTVASGDSMWAIAVAHGISLDALIAANSQVSDPSQIEVGQVLNIPGRDAPANSTPAANVPPQKEGGGAPAAAPPAPSVLPSLPPPVELNPNNEGFKTVGYFTNWGIYGRNYQPLDIPGNHLTHILYSFANVKPDSGEVYLSDTYSDLEKHYPGDSWDESGENVYGCVKQLYLLKKHYRHLKTLLSIGGWTYSANFPAPASTPTGRQTFARTAVKLLADLGFDGIDIDWEYPQDDAQAHNFVLLLQETRLALDSYAAQHAQGKRLLLTVAVPCGPSNYKKLRMAEMDVHLDFWNMMCYDFAGSWDSKAGHMANVFPSKSVPESTPFNADEAVTAYIAGGVHPKKLVFGLPLYGRAFENTDGPGKPFQGVGQGSWENGVWDYKVLPQQGSEEMNDHELFASWSYDKTARKMISYDTPTIAAAKVDHIRRRGMGGGMWWELSGDAPIGSKRSLIAKTVEGLGGVRNLDHSMNLLAYPVSRYENMKRGFQ</sequence>
<dbReference type="FunFam" id="3.10.50.10:FF:000005">
    <property type="entry name" value="Endochitinase B1"/>
    <property type="match status" value="1"/>
</dbReference>
<accession>A0A8A1LZ69</accession>
<dbReference type="PANTHER" id="PTHR11177">
    <property type="entry name" value="CHITINASE"/>
    <property type="match status" value="1"/>
</dbReference>
<evidence type="ECO:0000313" key="20">
    <source>
        <dbReference type="Proteomes" id="UP000663671"/>
    </source>
</evidence>